<reference evidence="2 3" key="1">
    <citation type="submission" date="2016-12" db="EMBL/GenBank/DDBJ databases">
        <authorList>
            <person name="Song W.-J."/>
            <person name="Kurnit D.M."/>
        </authorList>
    </citation>
    <scope>NUCLEOTIDE SEQUENCE [LARGE SCALE GENOMIC DNA]</scope>
    <source>
        <strain evidence="2 3">ATCC 49181</strain>
    </source>
</reference>
<evidence type="ECO:0000256" key="1">
    <source>
        <dbReference type="HAMAP-Rule" id="MF_00652"/>
    </source>
</evidence>
<dbReference type="AlphaFoldDB" id="A0A1N6GQQ2"/>
<dbReference type="EMBL" id="FSRO01000001">
    <property type="protein sequence ID" value="SIO09807.1"/>
    <property type="molecule type" value="Genomic_DNA"/>
</dbReference>
<organism evidence="2 3">
    <name type="scientific">Nitrosomonas cryotolerans ATCC 49181</name>
    <dbReference type="NCBI Taxonomy" id="1131553"/>
    <lineage>
        <taxon>Bacteria</taxon>
        <taxon>Pseudomonadati</taxon>
        <taxon>Pseudomonadota</taxon>
        <taxon>Betaproteobacteria</taxon>
        <taxon>Nitrosomonadales</taxon>
        <taxon>Nitrosomonadaceae</taxon>
        <taxon>Nitrosomonas</taxon>
    </lineage>
</organism>
<dbReference type="Proteomes" id="UP000185062">
    <property type="component" value="Unassembled WGS sequence"/>
</dbReference>
<dbReference type="STRING" id="44575.SAMN05216419_100228"/>
<dbReference type="RefSeq" id="WP_028460610.1">
    <property type="nucleotide sequence ID" value="NZ_FSRO01000001.1"/>
</dbReference>
<dbReference type="GO" id="GO:0033194">
    <property type="term" value="P:response to hydroperoxide"/>
    <property type="evidence" value="ECO:0007669"/>
    <property type="project" value="TreeGrafter"/>
</dbReference>
<accession>A0A1N6GQQ2</accession>
<comment type="similarity">
    <text evidence="1">Belongs to the UPF0246 family.</text>
</comment>
<protein>
    <recommendedName>
        <fullName evidence="1">UPF0246 protein SAMN02743940_0818</fullName>
    </recommendedName>
</protein>
<dbReference type="GO" id="GO:0005829">
    <property type="term" value="C:cytosol"/>
    <property type="evidence" value="ECO:0007669"/>
    <property type="project" value="TreeGrafter"/>
</dbReference>
<name>A0A1N6GQQ2_9PROT</name>
<dbReference type="PANTHER" id="PTHR30283:SF4">
    <property type="entry name" value="PEROXIDE STRESS RESISTANCE PROTEIN YAAA"/>
    <property type="match status" value="1"/>
</dbReference>
<dbReference type="NCBIfam" id="NF002541">
    <property type="entry name" value="PRK02101.1-1"/>
    <property type="match status" value="1"/>
</dbReference>
<gene>
    <name evidence="2" type="ORF">SAMN02743940_0818</name>
</gene>
<dbReference type="PANTHER" id="PTHR30283">
    <property type="entry name" value="PEROXIDE STRESS RESPONSE PROTEIN YAAA"/>
    <property type="match status" value="1"/>
</dbReference>
<dbReference type="InterPro" id="IPR005583">
    <property type="entry name" value="YaaA"/>
</dbReference>
<dbReference type="Pfam" id="PF03883">
    <property type="entry name" value="H2O2_YaaD"/>
    <property type="match status" value="1"/>
</dbReference>
<sequence>MIIVISPAKTLDFETPPAIKEHTLPVFLDCSSELIQQLRRLEPDELGRLMSISSKLATLNSNRYHEWSLPFNMDNAKQSIFAFKGDVYTGLEAASLNTVDIKFAQEHLRILSGLYGVLRPLDLIQAYRLEMGTSFKNNRGSNLYEFWGHRITESLNQNLKNEQNPTVINLASNEYFKSIKTDQLNARIITPIFKDNKNGTYKIISFFAKKARGLMSRYIIQHQLTDPEDIKAFDYSGYHFNKHTSTDNEWIFTREDIKMNHSNLH</sequence>
<dbReference type="eggNOG" id="COG3022">
    <property type="taxonomic scope" value="Bacteria"/>
</dbReference>
<keyword evidence="3" id="KW-1185">Reference proteome</keyword>
<dbReference type="HAMAP" id="MF_00652">
    <property type="entry name" value="UPF0246"/>
    <property type="match status" value="1"/>
</dbReference>
<evidence type="ECO:0000313" key="3">
    <source>
        <dbReference type="Proteomes" id="UP000185062"/>
    </source>
</evidence>
<proteinExistence type="inferred from homology"/>
<dbReference type="NCBIfam" id="NF002542">
    <property type="entry name" value="PRK02101.1-3"/>
    <property type="match status" value="1"/>
</dbReference>
<evidence type="ECO:0000313" key="2">
    <source>
        <dbReference type="EMBL" id="SIO09807.1"/>
    </source>
</evidence>